<evidence type="ECO:0000313" key="2">
    <source>
        <dbReference type="EMBL" id="MBA4629400.1"/>
    </source>
</evidence>
<reference evidence="2" key="1">
    <citation type="journal article" date="2013" name="J. Plant Res.">
        <title>Effect of fungi and light on seed germination of three Opuntia species from semiarid lands of central Mexico.</title>
        <authorList>
            <person name="Delgado-Sanchez P."/>
            <person name="Jimenez-Bremont J.F."/>
            <person name="Guerrero-Gonzalez Mde L."/>
            <person name="Flores J."/>
        </authorList>
    </citation>
    <scope>NUCLEOTIDE SEQUENCE</scope>
    <source>
        <tissue evidence="2">Cladode</tissue>
    </source>
</reference>
<comment type="similarity">
    <text evidence="1">Belongs to the ARG7 family.</text>
</comment>
<protein>
    <submittedName>
        <fullName evidence="2">Uncharacterized protein</fullName>
    </submittedName>
</protein>
<organism evidence="2">
    <name type="scientific">Opuntia streptacantha</name>
    <name type="common">Prickly pear cactus</name>
    <name type="synonym">Opuntia cardona</name>
    <dbReference type="NCBI Taxonomy" id="393608"/>
    <lineage>
        <taxon>Eukaryota</taxon>
        <taxon>Viridiplantae</taxon>
        <taxon>Streptophyta</taxon>
        <taxon>Embryophyta</taxon>
        <taxon>Tracheophyta</taxon>
        <taxon>Spermatophyta</taxon>
        <taxon>Magnoliopsida</taxon>
        <taxon>eudicotyledons</taxon>
        <taxon>Gunneridae</taxon>
        <taxon>Pentapetalae</taxon>
        <taxon>Caryophyllales</taxon>
        <taxon>Cactineae</taxon>
        <taxon>Cactaceae</taxon>
        <taxon>Opuntioideae</taxon>
        <taxon>Opuntia</taxon>
    </lineage>
</organism>
<dbReference type="AlphaFoldDB" id="A0A7C9CY62"/>
<dbReference type="PANTHER" id="PTHR31374:SF119">
    <property type="entry name" value="SAUR-LIKE AUXIN-RESPONSIVE PROTEIN FAMILY"/>
    <property type="match status" value="1"/>
</dbReference>
<dbReference type="GO" id="GO:0009733">
    <property type="term" value="P:response to auxin"/>
    <property type="evidence" value="ECO:0007669"/>
    <property type="project" value="InterPro"/>
</dbReference>
<dbReference type="EMBL" id="GISG01069517">
    <property type="protein sequence ID" value="MBA4629400.1"/>
    <property type="molecule type" value="Transcribed_RNA"/>
</dbReference>
<dbReference type="Pfam" id="PF02519">
    <property type="entry name" value="Auxin_inducible"/>
    <property type="match status" value="1"/>
</dbReference>
<name>A0A7C9CY62_OPUST</name>
<accession>A0A7C9CY62</accession>
<proteinExistence type="inferred from homology"/>
<dbReference type="PANTHER" id="PTHR31374">
    <property type="entry name" value="AUXIN-INDUCED PROTEIN-LIKE-RELATED"/>
    <property type="match status" value="1"/>
</dbReference>
<reference evidence="2" key="2">
    <citation type="submission" date="2020-07" db="EMBL/GenBank/DDBJ databases">
        <authorList>
            <person name="Vera ALvarez R."/>
            <person name="Arias-Moreno D.M."/>
            <person name="Jimenez-Jacinto V."/>
            <person name="Jimenez-Bremont J.F."/>
            <person name="Swaminathan K."/>
            <person name="Moose S.P."/>
            <person name="Guerrero-Gonzalez M.L."/>
            <person name="Marino-Ramirez L."/>
            <person name="Landsman D."/>
            <person name="Rodriguez-Kessler M."/>
            <person name="Delgado-Sanchez P."/>
        </authorList>
    </citation>
    <scope>NUCLEOTIDE SEQUENCE</scope>
    <source>
        <tissue evidence="2">Cladode</tissue>
    </source>
</reference>
<evidence type="ECO:0000256" key="1">
    <source>
        <dbReference type="ARBA" id="ARBA00006974"/>
    </source>
</evidence>
<dbReference type="InterPro" id="IPR003676">
    <property type="entry name" value="SAUR_fam"/>
</dbReference>
<sequence>MECGAFTLIDALTQTLKRWKSKVLPSRRRVPAGHVAVCVGSEWQCRRFILPVTHLNHPVLAKFLREAETQYGFDGKDGPILIPCEESEFEEALRVVTRSANQPPSGCRVATESESRPLLHGTLLC</sequence>